<feature type="region of interest" description="Disordered" evidence="1">
    <location>
        <begin position="1"/>
        <end position="28"/>
    </location>
</feature>
<organism evidence="2 3">
    <name type="scientific">Streblomastix strix</name>
    <dbReference type="NCBI Taxonomy" id="222440"/>
    <lineage>
        <taxon>Eukaryota</taxon>
        <taxon>Metamonada</taxon>
        <taxon>Preaxostyla</taxon>
        <taxon>Oxymonadida</taxon>
        <taxon>Streblomastigidae</taxon>
        <taxon>Streblomastix</taxon>
    </lineage>
</organism>
<reference evidence="2 3" key="1">
    <citation type="submission" date="2019-03" db="EMBL/GenBank/DDBJ databases">
        <title>Single cell metagenomics reveals metabolic interactions within the superorganism composed of flagellate Streblomastix strix and complex community of Bacteroidetes bacteria on its surface.</title>
        <authorList>
            <person name="Treitli S.C."/>
            <person name="Kolisko M."/>
            <person name="Husnik F."/>
            <person name="Keeling P."/>
            <person name="Hampl V."/>
        </authorList>
    </citation>
    <scope>NUCLEOTIDE SEQUENCE [LARGE SCALE GENOMIC DNA]</scope>
    <source>
        <strain evidence="2">ST1C</strain>
    </source>
</reference>
<evidence type="ECO:0000313" key="2">
    <source>
        <dbReference type="EMBL" id="KAA6363493.1"/>
    </source>
</evidence>
<dbReference type="AlphaFoldDB" id="A0A5J4TZR6"/>
<protein>
    <submittedName>
        <fullName evidence="2">Uncharacterized protein</fullName>
    </submittedName>
</protein>
<sequence length="109" mass="12130">MVEVISTSAIEDPDGSSQFQTEKRKGGDESVQIAFRGIGTESYISKSVHEVMKFAGIEVSYIVMSIRSSSITKQISIRATKQQVNRFSHHKNGLATVSKFYDKNLNDNL</sequence>
<comment type="caution">
    <text evidence="2">The sequence shown here is derived from an EMBL/GenBank/DDBJ whole genome shotgun (WGS) entry which is preliminary data.</text>
</comment>
<gene>
    <name evidence="2" type="ORF">EZS28_040982</name>
</gene>
<accession>A0A5J4TZR6</accession>
<dbReference type="EMBL" id="SNRW01022849">
    <property type="protein sequence ID" value="KAA6363493.1"/>
    <property type="molecule type" value="Genomic_DNA"/>
</dbReference>
<evidence type="ECO:0000313" key="3">
    <source>
        <dbReference type="Proteomes" id="UP000324800"/>
    </source>
</evidence>
<dbReference type="Proteomes" id="UP000324800">
    <property type="component" value="Unassembled WGS sequence"/>
</dbReference>
<evidence type="ECO:0000256" key="1">
    <source>
        <dbReference type="SAM" id="MobiDB-lite"/>
    </source>
</evidence>
<proteinExistence type="predicted"/>
<feature type="compositionally biased region" description="Polar residues" evidence="1">
    <location>
        <begin position="1"/>
        <end position="20"/>
    </location>
</feature>
<name>A0A5J4TZR6_9EUKA</name>